<dbReference type="Gene3D" id="3.30.70.100">
    <property type="match status" value="1"/>
</dbReference>
<evidence type="ECO:0000313" key="1">
    <source>
        <dbReference type="EMBL" id="PRY68262.1"/>
    </source>
</evidence>
<dbReference type="PANTHER" id="PTHR39169">
    <property type="match status" value="1"/>
</dbReference>
<keyword evidence="1" id="KW-0560">Oxidoreductase</keyword>
<reference evidence="1 2" key="1">
    <citation type="submission" date="2018-03" db="EMBL/GenBank/DDBJ databases">
        <title>Comparative analysis of microorganisms from saline springs in Andes Mountain Range, Colombia.</title>
        <authorList>
            <person name="Rubin E."/>
        </authorList>
    </citation>
    <scope>NUCLEOTIDE SEQUENCE [LARGE SCALE GENOMIC DNA]</scope>
    <source>
        <strain evidence="1 2">USBA 854</strain>
    </source>
</reference>
<dbReference type="AlphaFoldDB" id="A0A2T0VDR5"/>
<dbReference type="Proteomes" id="UP000239896">
    <property type="component" value="Unassembled WGS sequence"/>
</dbReference>
<dbReference type="NCBIfam" id="NF008333">
    <property type="entry name" value="PRK11118.1"/>
    <property type="match status" value="1"/>
</dbReference>
<comment type="caution">
    <text evidence="1">The sequence shown here is derived from an EMBL/GenBank/DDBJ whole genome shotgun (WGS) entry which is preliminary data.</text>
</comment>
<dbReference type="EMBL" id="PVTM01000017">
    <property type="protein sequence ID" value="PRY68262.1"/>
    <property type="molecule type" value="Genomic_DNA"/>
</dbReference>
<dbReference type="InterPro" id="IPR011008">
    <property type="entry name" value="Dimeric_a/b-barrel"/>
</dbReference>
<dbReference type="PANTHER" id="PTHR39169:SF1">
    <property type="entry name" value="MONOOXYGENASE YDHR-RELATED"/>
    <property type="match status" value="1"/>
</dbReference>
<gene>
    <name evidence="1" type="ORF">BCL64_11728</name>
</gene>
<evidence type="ECO:0000313" key="2">
    <source>
        <dbReference type="Proteomes" id="UP000239896"/>
    </source>
</evidence>
<dbReference type="GO" id="GO:0004497">
    <property type="term" value="F:monooxygenase activity"/>
    <property type="evidence" value="ECO:0007669"/>
    <property type="project" value="UniProtKB-KW"/>
</dbReference>
<organism evidence="1 2">
    <name type="scientific">Halomonas ventosae</name>
    <dbReference type="NCBI Taxonomy" id="229007"/>
    <lineage>
        <taxon>Bacteria</taxon>
        <taxon>Pseudomonadati</taxon>
        <taxon>Pseudomonadota</taxon>
        <taxon>Gammaproteobacteria</taxon>
        <taxon>Oceanospirillales</taxon>
        <taxon>Halomonadaceae</taxon>
        <taxon>Halomonas</taxon>
    </lineage>
</organism>
<dbReference type="Pfam" id="PF08803">
    <property type="entry name" value="ydhR"/>
    <property type="match status" value="1"/>
</dbReference>
<dbReference type="RefSeq" id="WP_106232214.1">
    <property type="nucleotide sequence ID" value="NZ_PVTM01000017.1"/>
</dbReference>
<keyword evidence="1" id="KW-0503">Monooxygenase</keyword>
<dbReference type="SUPFAM" id="SSF54909">
    <property type="entry name" value="Dimeric alpha+beta barrel"/>
    <property type="match status" value="1"/>
</dbReference>
<accession>A0A2T0VDR5</accession>
<keyword evidence="2" id="KW-1185">Reference proteome</keyword>
<sequence>MAVILQVHFPFPGPFGDEMAEALAPLAESINAEPGLLWKIWTEDAERQLAGGVYLFATRQDAEAYRQMHTARLEGMGVTGIEAQILETNEALTRINGGPLARAGG</sequence>
<protein>
    <submittedName>
        <fullName evidence="1">Putative monooxygenase ydhR</fullName>
    </submittedName>
</protein>
<dbReference type="InterPro" id="IPR014910">
    <property type="entry name" value="YdhR"/>
</dbReference>
<name>A0A2T0VDR5_9GAMM</name>
<proteinExistence type="predicted"/>